<evidence type="ECO:0000256" key="10">
    <source>
        <dbReference type="ARBA" id="ARBA00023237"/>
    </source>
</evidence>
<keyword evidence="5 11" id="KW-0812">Transmembrane</keyword>
<dbReference type="Pfam" id="PF00593">
    <property type="entry name" value="TonB_dep_Rec_b-barrel"/>
    <property type="match status" value="1"/>
</dbReference>
<name>A0ABX1TT77_9GAMM</name>
<protein>
    <submittedName>
        <fullName evidence="15">TonB-dependent receptor</fullName>
    </submittedName>
</protein>
<dbReference type="CDD" id="cd01347">
    <property type="entry name" value="ligand_gated_channel"/>
    <property type="match status" value="1"/>
</dbReference>
<comment type="similarity">
    <text evidence="2">Belongs to the TonB-dependent receptor family. Hemoglobin/haptoglobin binding protein subfamily.</text>
</comment>
<dbReference type="Gene3D" id="2.40.170.20">
    <property type="entry name" value="TonB-dependent receptor, beta-barrel domain"/>
    <property type="match status" value="1"/>
</dbReference>
<evidence type="ECO:0000256" key="5">
    <source>
        <dbReference type="ARBA" id="ARBA00022692"/>
    </source>
</evidence>
<organism evidence="15 16">
    <name type="scientific">Candidatus Competibacter phosphatis</name>
    <dbReference type="NCBI Taxonomy" id="221280"/>
    <lineage>
        <taxon>Bacteria</taxon>
        <taxon>Pseudomonadati</taxon>
        <taxon>Pseudomonadota</taxon>
        <taxon>Gammaproteobacteria</taxon>
        <taxon>Candidatus Competibacteraceae</taxon>
        <taxon>Candidatus Competibacter</taxon>
    </lineage>
</organism>
<evidence type="ECO:0000256" key="6">
    <source>
        <dbReference type="ARBA" id="ARBA00022729"/>
    </source>
</evidence>
<evidence type="ECO:0000313" key="16">
    <source>
        <dbReference type="Proteomes" id="UP000760480"/>
    </source>
</evidence>
<dbReference type="InterPro" id="IPR037066">
    <property type="entry name" value="Plug_dom_sf"/>
</dbReference>
<comment type="subcellular location">
    <subcellularLocation>
        <location evidence="1 11">Cell outer membrane</location>
        <topology evidence="1 11">Multi-pass membrane protein</topology>
    </subcellularLocation>
</comment>
<accession>A0ABX1TT77</accession>
<dbReference type="PROSITE" id="PS52016">
    <property type="entry name" value="TONB_DEPENDENT_REC_3"/>
    <property type="match status" value="1"/>
</dbReference>
<dbReference type="InterPro" id="IPR039426">
    <property type="entry name" value="TonB-dep_rcpt-like"/>
</dbReference>
<reference evidence="15 16" key="1">
    <citation type="submission" date="2019-03" db="EMBL/GenBank/DDBJ databases">
        <title>Metabolic reconstructions from genomes of highly enriched 'Candidatus Accumulibacter' and 'Candidatus Competibacter' bioreactor populations.</title>
        <authorList>
            <person name="Annavajhala M.K."/>
            <person name="Welles L."/>
            <person name="Abbas B."/>
            <person name="Sorokin D."/>
            <person name="Park H."/>
            <person name="Van Loosdrecht M."/>
            <person name="Chandran K."/>
        </authorList>
    </citation>
    <scope>NUCLEOTIDE SEQUENCE [LARGE SCALE GENOMIC DNA]</scope>
    <source>
        <strain evidence="15 16">SBR_G</strain>
    </source>
</reference>
<dbReference type="InterPro" id="IPR012910">
    <property type="entry name" value="Plug_dom"/>
</dbReference>
<keyword evidence="8 11" id="KW-0472">Membrane</keyword>
<keyword evidence="3 11" id="KW-0813">Transport</keyword>
<proteinExistence type="inferred from homology"/>
<evidence type="ECO:0000259" key="14">
    <source>
        <dbReference type="Pfam" id="PF07715"/>
    </source>
</evidence>
<dbReference type="SUPFAM" id="SSF56935">
    <property type="entry name" value="Porins"/>
    <property type="match status" value="1"/>
</dbReference>
<evidence type="ECO:0000256" key="1">
    <source>
        <dbReference type="ARBA" id="ARBA00004571"/>
    </source>
</evidence>
<keyword evidence="9 15" id="KW-0675">Receptor</keyword>
<comment type="caution">
    <text evidence="15">The sequence shown here is derived from an EMBL/GenBank/DDBJ whole genome shotgun (WGS) entry which is preliminary data.</text>
</comment>
<dbReference type="Pfam" id="PF07715">
    <property type="entry name" value="Plug"/>
    <property type="match status" value="1"/>
</dbReference>
<keyword evidence="7 12" id="KW-0798">TonB box</keyword>
<evidence type="ECO:0000256" key="3">
    <source>
        <dbReference type="ARBA" id="ARBA00022448"/>
    </source>
</evidence>
<dbReference type="PANTHER" id="PTHR30069">
    <property type="entry name" value="TONB-DEPENDENT OUTER MEMBRANE RECEPTOR"/>
    <property type="match status" value="1"/>
</dbReference>
<evidence type="ECO:0000256" key="12">
    <source>
        <dbReference type="RuleBase" id="RU003357"/>
    </source>
</evidence>
<evidence type="ECO:0000256" key="2">
    <source>
        <dbReference type="ARBA" id="ARBA00008143"/>
    </source>
</evidence>
<dbReference type="EMBL" id="SPMZ01000077">
    <property type="protein sequence ID" value="NMQ21156.1"/>
    <property type="molecule type" value="Genomic_DNA"/>
</dbReference>
<evidence type="ECO:0000313" key="15">
    <source>
        <dbReference type="EMBL" id="NMQ21156.1"/>
    </source>
</evidence>
<keyword evidence="16" id="KW-1185">Reference proteome</keyword>
<feature type="domain" description="TonB-dependent receptor plug" evidence="14">
    <location>
        <begin position="1"/>
        <end position="60"/>
    </location>
</feature>
<evidence type="ECO:0000256" key="4">
    <source>
        <dbReference type="ARBA" id="ARBA00022452"/>
    </source>
</evidence>
<dbReference type="InterPro" id="IPR000531">
    <property type="entry name" value="Beta-barrel_TonB"/>
</dbReference>
<keyword evidence="6" id="KW-0732">Signal</keyword>
<dbReference type="InterPro" id="IPR036942">
    <property type="entry name" value="Beta-barrel_TonB_sf"/>
</dbReference>
<evidence type="ECO:0000259" key="13">
    <source>
        <dbReference type="Pfam" id="PF00593"/>
    </source>
</evidence>
<evidence type="ECO:0000256" key="8">
    <source>
        <dbReference type="ARBA" id="ARBA00023136"/>
    </source>
</evidence>
<evidence type="ECO:0000256" key="11">
    <source>
        <dbReference type="PROSITE-ProRule" id="PRU01360"/>
    </source>
</evidence>
<evidence type="ECO:0000256" key="9">
    <source>
        <dbReference type="ARBA" id="ARBA00023170"/>
    </source>
</evidence>
<dbReference type="PANTHER" id="PTHR30069:SF29">
    <property type="entry name" value="HEMOGLOBIN AND HEMOGLOBIN-HAPTOGLOBIN-BINDING PROTEIN 1-RELATED"/>
    <property type="match status" value="1"/>
</dbReference>
<dbReference type="Gene3D" id="2.170.130.10">
    <property type="entry name" value="TonB-dependent receptor, plug domain"/>
    <property type="match status" value="1"/>
</dbReference>
<evidence type="ECO:0000256" key="7">
    <source>
        <dbReference type="ARBA" id="ARBA00023077"/>
    </source>
</evidence>
<dbReference type="Proteomes" id="UP000760480">
    <property type="component" value="Unassembled WGS sequence"/>
</dbReference>
<feature type="domain" description="TonB-dependent receptor-like beta-barrel" evidence="13">
    <location>
        <begin position="183"/>
        <end position="557"/>
    </location>
</feature>
<keyword evidence="10 11" id="KW-0998">Cell outer membrane</keyword>
<gene>
    <name evidence="15" type="ORF">E4P82_19315</name>
</gene>
<sequence length="590" mass="65868">MRGFKSSFNQTILFLLDGIPQTNQVTGDRAAVLGIVPLDIIERVEIMRGPGSALYGADAYSAAVNIITRRAPPQKSQATVGIGSQQMRDARWFGGGRAGHFKIVGALEYRETDGNAPLIAADSQTILDGLLGTQASRAPSEANTHLRLFGAQLNVTSENIAFMLRTSLGRDLGMNVGLANALDPFGRVDITTLEGRLTWTTHRDDWAAKIVLDELYYQSVLNNAHYFPPGAFGIFPEGVIASSDTQQYETRLQGSAEYTGWPAHHLSVGLGAVTGKTRQNSESRNYTSIDGALIPLANTQTIHDPNLLMFGGREFSHDLQFVFLQDEWTLAPNWMLTLGIRYDHYSDFGDQFNPRIALVWDTSPYLTTKLIYGKGFRGPSLIDTSSRQAPAFIGNPDLDPERIESFELAFDYQFRPNLMTRLNLFHQETEDQIHIVPVGNLTSTPMNVANQVGRGVELEARWDIDRHTQLYGAYSYQVSTDETTDTDVGYSPHHILYARWQHRQTPWFFSIQAWYVGQRDRGIMESSFPAKTYTLVDGLVRYEFTSGFELGFQVRNLFNADAEDAVPGSALPVDIPLPGRTYYFTVTSRF</sequence>
<keyword evidence="4 11" id="KW-1134">Transmembrane beta strand</keyword>